<dbReference type="PROSITE" id="PS51608">
    <property type="entry name" value="SAM_MT_UBIE"/>
    <property type="match status" value="1"/>
</dbReference>
<dbReference type="STRING" id="504798.SAMN05421871_109267"/>
<dbReference type="RefSeq" id="WP_166657984.1">
    <property type="nucleotide sequence ID" value="NZ_FNDV01000009.1"/>
</dbReference>
<dbReference type="GO" id="GO:0008168">
    <property type="term" value="F:methyltransferase activity"/>
    <property type="evidence" value="ECO:0007669"/>
    <property type="project" value="UniProtKB-KW"/>
</dbReference>
<keyword evidence="2" id="KW-0808">Transferase</keyword>
<dbReference type="PANTHER" id="PTHR43591">
    <property type="entry name" value="METHYLTRANSFERASE"/>
    <property type="match status" value="1"/>
</dbReference>
<dbReference type="EMBL" id="FNJB01000004">
    <property type="protein sequence ID" value="SDO63851.1"/>
    <property type="molecule type" value="Genomic_DNA"/>
</dbReference>
<gene>
    <name evidence="2" type="ORF">SAMN05192558_10432</name>
</gene>
<dbReference type="Gene3D" id="3.40.50.150">
    <property type="entry name" value="Vaccinia Virus protein VP39"/>
    <property type="match status" value="1"/>
</dbReference>
<proteinExistence type="predicted"/>
<dbReference type="InterPro" id="IPR004033">
    <property type="entry name" value="UbiE/COQ5_MeTrFase"/>
</dbReference>
<keyword evidence="3" id="KW-1185">Reference proteome</keyword>
<evidence type="ECO:0000259" key="1">
    <source>
        <dbReference type="Pfam" id="PF13649"/>
    </source>
</evidence>
<dbReference type="GO" id="GO:0032259">
    <property type="term" value="P:methylation"/>
    <property type="evidence" value="ECO:0007669"/>
    <property type="project" value="UniProtKB-KW"/>
</dbReference>
<dbReference type="SUPFAM" id="SSF53335">
    <property type="entry name" value="S-adenosyl-L-methionine-dependent methyltransferases"/>
    <property type="match status" value="1"/>
</dbReference>
<name>A0A1H0L7B4_9PSEU</name>
<protein>
    <submittedName>
        <fullName evidence="2">Ubiquinone/menaquinone biosynthesis C-methylase UbiE</fullName>
    </submittedName>
</protein>
<reference evidence="3" key="1">
    <citation type="submission" date="2016-10" db="EMBL/GenBank/DDBJ databases">
        <authorList>
            <person name="Varghese N."/>
            <person name="Submissions S."/>
        </authorList>
    </citation>
    <scope>NUCLEOTIDE SEQUENCE [LARGE SCALE GENOMIC DNA]</scope>
    <source>
        <strain evidence="3">IBRC-M 10655</strain>
    </source>
</reference>
<dbReference type="InterPro" id="IPR041698">
    <property type="entry name" value="Methyltransf_25"/>
</dbReference>
<evidence type="ECO:0000313" key="2">
    <source>
        <dbReference type="EMBL" id="SDO63851.1"/>
    </source>
</evidence>
<keyword evidence="2" id="KW-0489">Methyltransferase</keyword>
<feature type="domain" description="Methyltransferase" evidence="1">
    <location>
        <begin position="44"/>
        <end position="139"/>
    </location>
</feature>
<organism evidence="2 3">
    <name type="scientific">Actinokineospora alba</name>
    <dbReference type="NCBI Taxonomy" id="504798"/>
    <lineage>
        <taxon>Bacteria</taxon>
        <taxon>Bacillati</taxon>
        <taxon>Actinomycetota</taxon>
        <taxon>Actinomycetes</taxon>
        <taxon>Pseudonocardiales</taxon>
        <taxon>Pseudonocardiaceae</taxon>
        <taxon>Actinokineospora</taxon>
    </lineage>
</organism>
<accession>A0A1H0L7B4</accession>
<keyword evidence="2" id="KW-0830">Ubiquinone</keyword>
<evidence type="ECO:0000313" key="3">
    <source>
        <dbReference type="Proteomes" id="UP000199651"/>
    </source>
</evidence>
<sequence length="268" mass="29760">METSDWPRTYDHAAENYLDIRERVAPFCLDEVVSELRLEPGDRVLDIACGPGGVALRAAQQVGDGAVIGCDISEQMLRLARLRAEELDVANVTFEVADMNRLPYEPGTFDAVACSLGIFFAEDITAAFSSAWSLVKPGGRLAVATIARNMFAPVSNVFLDHAQAHLPDLAVDLPWWRTGDLFELRNLVRAAGLPDARVTHRDYQTRLLALSDWWQFILGSGFRNVALRMDEAALVLVRTEVEEWLRANTIDSLATGINYVTCTRPDDH</sequence>
<dbReference type="Pfam" id="PF13649">
    <property type="entry name" value="Methyltransf_25"/>
    <property type="match status" value="1"/>
</dbReference>
<dbReference type="AlphaFoldDB" id="A0A1H0L7B4"/>
<dbReference type="Proteomes" id="UP000199651">
    <property type="component" value="Unassembled WGS sequence"/>
</dbReference>
<dbReference type="CDD" id="cd02440">
    <property type="entry name" value="AdoMet_MTases"/>
    <property type="match status" value="1"/>
</dbReference>
<dbReference type="InterPro" id="IPR029063">
    <property type="entry name" value="SAM-dependent_MTases_sf"/>
</dbReference>